<feature type="compositionally biased region" description="Polar residues" evidence="1">
    <location>
        <begin position="1"/>
        <end position="15"/>
    </location>
</feature>
<evidence type="ECO:0000256" key="1">
    <source>
        <dbReference type="SAM" id="MobiDB-lite"/>
    </source>
</evidence>
<dbReference type="AlphaFoldDB" id="B6WUP5"/>
<dbReference type="HOGENOM" id="CLU_3098170_0_0_7"/>
<dbReference type="Proteomes" id="UP000003676">
    <property type="component" value="Unassembled WGS sequence"/>
</dbReference>
<evidence type="ECO:0000313" key="3">
    <source>
        <dbReference type="Proteomes" id="UP000003676"/>
    </source>
</evidence>
<reference evidence="2 3" key="2">
    <citation type="submission" date="2008-10" db="EMBL/GenBank/DDBJ databases">
        <authorList>
            <person name="Fulton L."/>
            <person name="Clifton S."/>
            <person name="Fulton B."/>
            <person name="Xu J."/>
            <person name="Minx P."/>
            <person name="Pepin K.H."/>
            <person name="Johnson M."/>
            <person name="Bhonagiri V."/>
            <person name="Nash W.E."/>
            <person name="Mardis E.R."/>
            <person name="Wilson R.K."/>
        </authorList>
    </citation>
    <scope>NUCLEOTIDE SEQUENCE [LARGE SCALE GENOMIC DNA]</scope>
    <source>
        <strain evidence="2 3">ATCC 29098</strain>
    </source>
</reference>
<gene>
    <name evidence="2" type="ORF">DESPIG_01807</name>
</gene>
<feature type="compositionally biased region" description="Basic residues" evidence="1">
    <location>
        <begin position="41"/>
        <end position="51"/>
    </location>
</feature>
<organism evidence="2 3">
    <name type="scientific">Desulfovibrio piger ATCC 29098</name>
    <dbReference type="NCBI Taxonomy" id="411464"/>
    <lineage>
        <taxon>Bacteria</taxon>
        <taxon>Pseudomonadati</taxon>
        <taxon>Thermodesulfobacteriota</taxon>
        <taxon>Desulfovibrionia</taxon>
        <taxon>Desulfovibrionales</taxon>
        <taxon>Desulfovibrionaceae</taxon>
        <taxon>Desulfovibrio</taxon>
    </lineage>
</organism>
<sequence length="51" mass="5311">MANHSVSSLPAQNALLSPPPCGGTVFPLTAPGPALQARRPTSARRYKGRVI</sequence>
<accession>B6WUP5</accession>
<comment type="caution">
    <text evidence="2">The sequence shown here is derived from an EMBL/GenBank/DDBJ whole genome shotgun (WGS) entry which is preliminary data.</text>
</comment>
<dbReference type="EMBL" id="ABXU01000058">
    <property type="protein sequence ID" value="EEB33210.1"/>
    <property type="molecule type" value="Genomic_DNA"/>
</dbReference>
<reference evidence="2 3" key="1">
    <citation type="submission" date="2008-10" db="EMBL/GenBank/DDBJ databases">
        <title>Draft genome sequence of Desulvovibrio piger (ATCC 29098).</title>
        <authorList>
            <person name="Sudarsanam P."/>
            <person name="Ley R."/>
            <person name="Guruge J."/>
            <person name="Turnbaugh P.J."/>
            <person name="Mahowald M."/>
            <person name="Liep D."/>
            <person name="Gordon J."/>
        </authorList>
    </citation>
    <scope>NUCLEOTIDE SEQUENCE [LARGE SCALE GENOMIC DNA]</scope>
    <source>
        <strain evidence="2 3">ATCC 29098</strain>
    </source>
</reference>
<proteinExistence type="predicted"/>
<protein>
    <submittedName>
        <fullName evidence="2">Uncharacterized protein</fullName>
    </submittedName>
</protein>
<evidence type="ECO:0000313" key="2">
    <source>
        <dbReference type="EMBL" id="EEB33210.1"/>
    </source>
</evidence>
<name>B6WUP5_9BACT</name>
<feature type="region of interest" description="Disordered" evidence="1">
    <location>
        <begin position="1"/>
        <end position="51"/>
    </location>
</feature>